<dbReference type="EMBL" id="CP033241">
    <property type="protein sequence ID" value="AZF83081.1"/>
    <property type="molecule type" value="Genomic_DNA"/>
</dbReference>
<evidence type="ECO:0000313" key="21">
    <source>
        <dbReference type="Proteomes" id="UP000273443"/>
    </source>
</evidence>
<dbReference type="PATRIC" id="fig|2287.6.peg.501"/>
<organism evidence="3 14">
    <name type="scientific">Saccharolobus solfataricus</name>
    <name type="common">Sulfolobus solfataricus</name>
    <dbReference type="NCBI Taxonomy" id="2287"/>
    <lineage>
        <taxon>Archaea</taxon>
        <taxon>Thermoproteota</taxon>
        <taxon>Thermoprotei</taxon>
        <taxon>Sulfolobales</taxon>
        <taxon>Sulfolobaceae</taxon>
        <taxon>Saccharolobus</taxon>
    </lineage>
</organism>
<dbReference type="Proteomes" id="UP000269431">
    <property type="component" value="Chromosome"/>
</dbReference>
<dbReference type="Proteomes" id="UP000076770">
    <property type="component" value="Chromosome i"/>
</dbReference>
<dbReference type="Proteomes" id="UP000282269">
    <property type="component" value="Chromosome"/>
</dbReference>
<evidence type="ECO:0000313" key="5">
    <source>
        <dbReference type="EMBL" id="AZF67398.1"/>
    </source>
</evidence>
<accession>A0A0E3KAB9</accession>
<dbReference type="KEGG" id="ssol:SULB_0485"/>
<keyword evidence="1" id="KW-0472">Membrane</keyword>
<reference evidence="17" key="2">
    <citation type="submission" date="2016-04" db="EMBL/GenBank/DDBJ databases">
        <authorList>
            <person name="Shah S.A."/>
            <person name="Garrett R.A."/>
        </authorList>
    </citation>
    <scope>NUCLEOTIDE SEQUENCE [LARGE SCALE GENOMIC DNA]</scope>
    <source>
        <strain evidence="17">ATCC 35091 / DSM 1616 / JCM 8930 / NBRC 15331 / P1</strain>
    </source>
</reference>
<dbReference type="Proteomes" id="UP000273194">
    <property type="component" value="Chromosome"/>
</dbReference>
<dbReference type="OMA" id="NQNYTVI"/>
<evidence type="ECO:0000313" key="10">
    <source>
        <dbReference type="EMBL" id="AZF80475.1"/>
    </source>
</evidence>
<evidence type="ECO:0000313" key="20">
    <source>
        <dbReference type="Proteomes" id="UP000273194"/>
    </source>
</evidence>
<dbReference type="KEGG" id="ssoa:SULA_0483"/>
<evidence type="ECO:0000313" key="3">
    <source>
        <dbReference type="EMBL" id="AKA75587.1"/>
    </source>
</evidence>
<dbReference type="GeneID" id="1452715"/>
<evidence type="ECO:0000313" key="4">
    <source>
        <dbReference type="EMBL" id="AKA78280.1"/>
    </source>
</evidence>
<evidence type="ECO:0000313" key="12">
    <source>
        <dbReference type="EMBL" id="QPG49884.1"/>
    </source>
</evidence>
<gene>
    <name evidence="12" type="ORF">HFC64_08720</name>
    <name evidence="13" type="ORF">SSOP1_2801</name>
    <name evidence="4" type="ORF">SULA_0483</name>
    <name evidence="2" type="ORF">SULB_0485</name>
    <name evidence="3" type="ORF">SULC_0483</name>
    <name evidence="5" type="ORF">SULG_02480</name>
    <name evidence="6" type="ORF">SULH_02480</name>
    <name evidence="7" type="ORF">SULI_02480</name>
    <name evidence="8" type="ORF">SULM_02480</name>
    <name evidence="9" type="ORF">SULN_02480</name>
    <name evidence="10" type="ORF">SULO_02490</name>
    <name evidence="11" type="ORF">SULZ_02455</name>
</gene>
<evidence type="ECO:0000313" key="22">
    <source>
        <dbReference type="Proteomes" id="UP000275843"/>
    </source>
</evidence>
<reference evidence="12 25" key="6">
    <citation type="journal article" date="2020" name="Nat. Commun.">
        <title>The structures of two archaeal type IV pili illuminate evolutionary relationships.</title>
        <authorList>
            <person name="Wang F."/>
            <person name="Baquero D.P."/>
            <person name="Su Z."/>
            <person name="Beltran L.C."/>
            <person name="Prangishvili D."/>
            <person name="Krupovic M."/>
            <person name="Egelman E.H."/>
        </authorList>
    </citation>
    <scope>NUCLEOTIDE SEQUENCE [LARGE SCALE GENOMIC DNA]</scope>
    <source>
        <strain evidence="12 25">POZ149</strain>
    </source>
</reference>
<evidence type="ECO:0000313" key="14">
    <source>
        <dbReference type="Proteomes" id="UP000033057"/>
    </source>
</evidence>
<dbReference type="Proteomes" id="UP000033106">
    <property type="component" value="Chromosome"/>
</dbReference>
<dbReference type="EMBL" id="CP033235">
    <property type="protein sequence ID" value="AZF67398.1"/>
    <property type="molecule type" value="Genomic_DNA"/>
</dbReference>
<dbReference type="KEGG" id="ssof:SULC_0483"/>
<evidence type="ECO:0000313" key="9">
    <source>
        <dbReference type="EMBL" id="AZF77869.1"/>
    </source>
</evidence>
<dbReference type="EMBL" id="CP050869">
    <property type="protein sequence ID" value="QPG49884.1"/>
    <property type="molecule type" value="Genomic_DNA"/>
</dbReference>
<keyword evidence="1" id="KW-0812">Transmembrane</keyword>
<reference evidence="14 15" key="1">
    <citation type="journal article" date="2015" name="Genome Announc.">
        <title>Complete Genome Sequence of Sulfolobus solfataricus Strain 98/2 and Evolved Derivatives.</title>
        <authorList>
            <person name="McCarthy S."/>
            <person name="Gradnigo J."/>
            <person name="Johnson T."/>
            <person name="Payne S."/>
            <person name="Lipzen A."/>
            <person name="Martin J."/>
            <person name="Schackwitz W."/>
            <person name="Moriyama E."/>
            <person name="Blum P."/>
        </authorList>
    </citation>
    <scope>NUCLEOTIDE SEQUENCE [LARGE SCALE GENOMIC DNA]</scope>
    <source>
        <strain evidence="14">98/2 SULC</strain>
        <strain evidence="2">SARC-B</strain>
        <strain evidence="3">SARC-C</strain>
        <strain evidence="4 16">SULA</strain>
        <strain evidence="15">SULB</strain>
    </source>
</reference>
<reference evidence="13" key="3">
    <citation type="submission" date="2016-04" db="EMBL/GenBank/DDBJ databases">
        <authorList>
            <person name="Evans L.H."/>
            <person name="Alamgir A."/>
            <person name="Owens N."/>
            <person name="Weber N.D."/>
            <person name="Virtaneva K."/>
            <person name="Barbian K."/>
            <person name="Babar A."/>
            <person name="Rosenke K."/>
        </authorList>
    </citation>
    <scope>NUCLEOTIDE SEQUENCE</scope>
    <source>
        <strain evidence="13">P1</strain>
    </source>
</reference>
<evidence type="ECO:0000313" key="11">
    <source>
        <dbReference type="EMBL" id="AZF83081.1"/>
    </source>
</evidence>
<dbReference type="Proteomes" id="UP000278715">
    <property type="component" value="Chromosome"/>
</dbReference>
<name>A0A0E3KAB9_SACSO</name>
<dbReference type="Proteomes" id="UP000273443">
    <property type="component" value="Chromosome"/>
</dbReference>
<keyword evidence="1" id="KW-1133">Transmembrane helix</keyword>
<dbReference type="RefSeq" id="WP_009988598.1">
    <property type="nucleotide sequence ID" value="NZ_CP011055.2"/>
</dbReference>
<dbReference type="EMBL" id="CP011057">
    <property type="protein sequence ID" value="AKA78280.1"/>
    <property type="molecule type" value="Genomic_DNA"/>
</dbReference>
<reference evidence="3" key="5">
    <citation type="submission" date="2018-10" db="EMBL/GenBank/DDBJ databases">
        <authorList>
            <person name="McCarthy S."/>
            <person name="Gradnigo J."/>
            <person name="Johnson T."/>
            <person name="Payne S."/>
            <person name="Lipzen A."/>
            <person name="Schackwitz W."/>
            <person name="Martin J."/>
            <person name="Moriyama E."/>
            <person name="Blum P."/>
        </authorList>
    </citation>
    <scope>NUCLEOTIDE SEQUENCE</scope>
    <source>
        <strain evidence="2">SARC-B</strain>
        <strain evidence="3">SARC-C</strain>
        <strain evidence="4">SULA</strain>
    </source>
</reference>
<dbReference type="Proteomes" id="UP000033085">
    <property type="component" value="Chromosome"/>
</dbReference>
<reference evidence="18 19" key="4">
    <citation type="journal article" date="2018" name="Proc. Natl. Acad. Sci. U.S.A.">
        <title>Nonmutational mechanism of inheritance in the Archaeon Sulfolobus solfataricus.</title>
        <authorList>
            <person name="Payne S."/>
            <person name="McCarthy S."/>
            <person name="Johnson T."/>
            <person name="North E."/>
            <person name="Blum P."/>
        </authorList>
    </citation>
    <scope>NUCLEOTIDE SEQUENCE [LARGE SCALE GENOMIC DNA]</scope>
    <source>
        <strain evidence="6 18">SARC-H</strain>
        <strain evidence="7 22">SARC-I</strain>
        <strain evidence="9 23">SARC-N</strain>
        <strain evidence="10 24">SARC-O</strain>
        <strain evidence="11 19">SUL120</strain>
        <strain evidence="5 20">SULG</strain>
        <strain evidence="8 21">SULM</strain>
    </source>
</reference>
<dbReference type="EMBL" id="CP033238">
    <property type="protein sequence ID" value="AZF75260.1"/>
    <property type="molecule type" value="Genomic_DNA"/>
</dbReference>
<dbReference type="AlphaFoldDB" id="A0A0E3KAB9"/>
<evidence type="ECO:0000313" key="25">
    <source>
        <dbReference type="Proteomes" id="UP000594632"/>
    </source>
</evidence>
<dbReference type="EMBL" id="CP011055">
    <property type="protein sequence ID" value="AKA72888.1"/>
    <property type="molecule type" value="Genomic_DNA"/>
</dbReference>
<evidence type="ECO:0000313" key="18">
    <source>
        <dbReference type="Proteomes" id="UP000267993"/>
    </source>
</evidence>
<dbReference type="EMBL" id="CP011056">
    <property type="protein sequence ID" value="AKA75587.1"/>
    <property type="molecule type" value="Genomic_DNA"/>
</dbReference>
<dbReference type="Proteomes" id="UP000033057">
    <property type="component" value="Chromosome"/>
</dbReference>
<evidence type="ECO:0000313" key="19">
    <source>
        <dbReference type="Proteomes" id="UP000269431"/>
    </source>
</evidence>
<evidence type="ECO:0000313" key="16">
    <source>
        <dbReference type="Proteomes" id="UP000033106"/>
    </source>
</evidence>
<evidence type="ECO:0000313" key="23">
    <source>
        <dbReference type="Proteomes" id="UP000278715"/>
    </source>
</evidence>
<dbReference type="EMBL" id="CP033236">
    <property type="protein sequence ID" value="AZF70018.1"/>
    <property type="molecule type" value="Genomic_DNA"/>
</dbReference>
<dbReference type="Proteomes" id="UP000594632">
    <property type="component" value="Chromosome"/>
</dbReference>
<evidence type="ECO:0000313" key="24">
    <source>
        <dbReference type="Proteomes" id="UP000282269"/>
    </source>
</evidence>
<evidence type="ECO:0000313" key="15">
    <source>
        <dbReference type="Proteomes" id="UP000033085"/>
    </source>
</evidence>
<evidence type="ECO:0000313" key="13">
    <source>
        <dbReference type="EMBL" id="SAI86355.1"/>
    </source>
</evidence>
<sequence length="512" mass="57895">MQDSLGLLAITLVIVLLFSILIGIIILNHENFTQLYNIQSNINGEILSKAKVGYYWIVEELKNKTISFIPHVYILDTEGVYNIQSVVETTFNGEIYTFPVKDLLIFTNGSLNRNGVILSPGNVIIIRPNITSGQLSFVTNTGNAFSLALLPPSDRTLLPNKSSQNYTVISLGNENILSIRTTNNHLIGPQNITSVELIFNSTPPLYNYTLQPMVNSPSKVQANYYQVRIAYFENVTFIKALDLKDNNSYIIYPGYGYWSGKVYAIGNHYNKTVGSFNISYNTSYIYYKYGSINFAQDYIITFHVTSLSGYVPLCMIVYTYNLTNSNSGFYTVGSYSQLWIKPLDNNSPVYITYSGYSYSYYEYYNFTFNYLNSNNINPIRVGGSSIYLGYLPINITVYIMGNSLNKDISSFQILYNNSQQLMNLPIIMNITYNITSYSPPFLLNFSLTNVSLTVMLNGTQDLPNYTFYTYKLNISIPINESILNINGYAQPIVIPYFIIIVNGKIVGENLPP</sequence>
<dbReference type="GeneID" id="44128406"/>
<dbReference type="EMBL" id="CP033240">
    <property type="protein sequence ID" value="AZF80475.1"/>
    <property type="molecule type" value="Genomic_DNA"/>
</dbReference>
<dbReference type="EMBL" id="LT549890">
    <property type="protein sequence ID" value="SAI86355.1"/>
    <property type="molecule type" value="Genomic_DNA"/>
</dbReference>
<evidence type="ECO:0000313" key="17">
    <source>
        <dbReference type="Proteomes" id="UP000076770"/>
    </source>
</evidence>
<feature type="transmembrane region" description="Helical" evidence="1">
    <location>
        <begin position="7"/>
        <end position="27"/>
    </location>
</feature>
<dbReference type="OrthoDB" id="37050at2157"/>
<proteinExistence type="predicted"/>
<protein>
    <submittedName>
        <fullName evidence="3">Uncharacterized protein</fullName>
    </submittedName>
</protein>
<dbReference type="Proteomes" id="UP000267993">
    <property type="component" value="Chromosome"/>
</dbReference>
<evidence type="ECO:0000256" key="1">
    <source>
        <dbReference type="SAM" id="Phobius"/>
    </source>
</evidence>
<evidence type="ECO:0000313" key="7">
    <source>
        <dbReference type="EMBL" id="AZF72638.1"/>
    </source>
</evidence>
<dbReference type="Proteomes" id="UP000275843">
    <property type="component" value="Chromosome"/>
</dbReference>
<dbReference type="EMBL" id="CP033239">
    <property type="protein sequence ID" value="AZF77869.1"/>
    <property type="molecule type" value="Genomic_DNA"/>
</dbReference>
<evidence type="ECO:0000313" key="8">
    <source>
        <dbReference type="EMBL" id="AZF75260.1"/>
    </source>
</evidence>
<evidence type="ECO:0000313" key="2">
    <source>
        <dbReference type="EMBL" id="AKA72888.1"/>
    </source>
</evidence>
<evidence type="ECO:0000313" key="6">
    <source>
        <dbReference type="EMBL" id="AZF70018.1"/>
    </source>
</evidence>
<dbReference type="EMBL" id="CP033237">
    <property type="protein sequence ID" value="AZF72638.1"/>
    <property type="molecule type" value="Genomic_DNA"/>
</dbReference>